<dbReference type="PaxDb" id="4097-A0A1S3XNI9"/>
<dbReference type="PANTHER" id="PTHR33022">
    <property type="entry name" value="DUF1985 DOMAIN-CONTAINING PROTEIN"/>
    <property type="match status" value="1"/>
</dbReference>
<name>A0A1S3XNI9_TOBAC</name>
<proteinExistence type="predicted"/>
<dbReference type="AlphaFoldDB" id="A0A1S3XNI9"/>
<dbReference type="RefSeq" id="XP_016441434.1">
    <property type="nucleotide sequence ID" value="XM_016585948.1"/>
</dbReference>
<organism evidence="1">
    <name type="scientific">Nicotiana tabacum</name>
    <name type="common">Common tobacco</name>
    <dbReference type="NCBI Taxonomy" id="4097"/>
    <lineage>
        <taxon>Eukaryota</taxon>
        <taxon>Viridiplantae</taxon>
        <taxon>Streptophyta</taxon>
        <taxon>Embryophyta</taxon>
        <taxon>Tracheophyta</taxon>
        <taxon>Spermatophyta</taxon>
        <taxon>Magnoliopsida</taxon>
        <taxon>eudicotyledons</taxon>
        <taxon>Gunneridae</taxon>
        <taxon>Pentapetalae</taxon>
        <taxon>asterids</taxon>
        <taxon>lamiids</taxon>
        <taxon>Solanales</taxon>
        <taxon>Solanaceae</taxon>
        <taxon>Nicotianoideae</taxon>
        <taxon>Nicotianeae</taxon>
        <taxon>Nicotiana</taxon>
    </lineage>
</organism>
<accession>A0A1S3XNI9</accession>
<dbReference type="KEGG" id="nta:107767035"/>
<sequence length="128" mass="14916">MSLNRRKMPYTLKDNQLNLWFDLEVGKIDKRTGFILCHIPGKYSTIRDCDVYVAAFAKYVSIGELSISKEDLSDIDQHRRRCGALLWDYARKRQEIGAISESEVTRRLVRRKGAPTANKRTQVRKKKN</sequence>
<reference evidence="1" key="1">
    <citation type="submission" date="2025-08" db="UniProtKB">
        <authorList>
            <consortium name="RefSeq"/>
        </authorList>
    </citation>
    <scope>IDENTIFICATION</scope>
</reference>
<gene>
    <name evidence="1" type="primary">LOC107767035</name>
</gene>
<protein>
    <submittedName>
        <fullName evidence="1">Uncharacterized protein</fullName>
    </submittedName>
</protein>
<dbReference type="OrthoDB" id="1303382at2759"/>
<evidence type="ECO:0000313" key="1">
    <source>
        <dbReference type="RefSeq" id="XP_016441434.1"/>
    </source>
</evidence>
<dbReference type="PANTHER" id="PTHR33022:SF21">
    <property type="entry name" value="UBIQUITIN-LIKE PROTEASE FAMILY PROFILE DOMAIN-CONTAINING PROTEIN"/>
    <property type="match status" value="1"/>
</dbReference>